<keyword evidence="3" id="KW-1185">Reference proteome</keyword>
<sequence>MNFKSIVFVAVSSLLLVGCSATPKKDETKEKDLKKITFVLDWTPNTNHTGLYVAKEKGYYQEMGLDVEIVQPSDDSASMIVANGKADFGITAQDSMAPNFATKKPLPITAVATILQHNTSGIMSRKGEGMNQPKGMEGKVYATWDSPVEQAMIKDVMKKDGADFDKVKLVPNTIVDEAMALKQKQVDSLWVFYGWGGIMSEIDKVPVDMFYFKDLNPKFDYYTPVIISNEKFLKDNEKTAKDFLTATAKGYEDAIENPDQASEILIEHVPEINADLVKKSQKWMVAQYKADEKRWGYIDPERWNAFYQWLGDENLVEQAIPKDTGFTNQYLGE</sequence>
<organism evidence="2 3">
    <name type="scientific">Vagococcus silagei</name>
    <dbReference type="NCBI Taxonomy" id="2508885"/>
    <lineage>
        <taxon>Bacteria</taxon>
        <taxon>Bacillati</taxon>
        <taxon>Bacillota</taxon>
        <taxon>Bacilli</taxon>
        <taxon>Lactobacillales</taxon>
        <taxon>Enterococcaceae</taxon>
        <taxon>Vagococcus</taxon>
    </lineage>
</organism>
<reference evidence="2 3" key="1">
    <citation type="submission" date="2019-01" db="EMBL/GenBank/DDBJ databases">
        <title>Vagococcus silagei sp. nov. isolated from brewer's grain.</title>
        <authorList>
            <person name="Guu J.-R."/>
        </authorList>
    </citation>
    <scope>NUCLEOTIDE SEQUENCE [LARGE SCALE GENOMIC DNA]</scope>
    <source>
        <strain evidence="2 3">2B-2</strain>
    </source>
</reference>
<dbReference type="Gene3D" id="3.40.190.10">
    <property type="entry name" value="Periplasmic binding protein-like II"/>
    <property type="match status" value="2"/>
</dbReference>
<dbReference type="Pfam" id="PF09084">
    <property type="entry name" value="NMT1"/>
    <property type="match status" value="1"/>
</dbReference>
<evidence type="ECO:0000313" key="3">
    <source>
        <dbReference type="Proteomes" id="UP000310506"/>
    </source>
</evidence>
<evidence type="ECO:0000313" key="2">
    <source>
        <dbReference type="EMBL" id="THB60922.1"/>
    </source>
</evidence>
<evidence type="ECO:0000259" key="1">
    <source>
        <dbReference type="Pfam" id="PF09084"/>
    </source>
</evidence>
<dbReference type="InterPro" id="IPR027939">
    <property type="entry name" value="NMT1/THI5"/>
</dbReference>
<protein>
    <submittedName>
        <fullName evidence="2">ABC transporter substrate-binding protein</fullName>
    </submittedName>
</protein>
<dbReference type="SUPFAM" id="SSF53850">
    <property type="entry name" value="Periplasmic binding protein-like II"/>
    <property type="match status" value="1"/>
</dbReference>
<dbReference type="OrthoDB" id="9815602at2"/>
<dbReference type="PROSITE" id="PS51257">
    <property type="entry name" value="PROKAR_LIPOPROTEIN"/>
    <property type="match status" value="1"/>
</dbReference>
<accession>A0A4S3B2A1</accession>
<dbReference type="PANTHER" id="PTHR31528">
    <property type="entry name" value="4-AMINO-5-HYDROXYMETHYL-2-METHYLPYRIMIDINE PHOSPHATE SYNTHASE THI11-RELATED"/>
    <property type="match status" value="1"/>
</dbReference>
<dbReference type="EMBL" id="SDGV01000017">
    <property type="protein sequence ID" value="THB60922.1"/>
    <property type="molecule type" value="Genomic_DNA"/>
</dbReference>
<dbReference type="PANTHER" id="PTHR31528:SF3">
    <property type="entry name" value="THIAMINE BIOSYNTHESIS PROTEIN HI_0357-RELATED"/>
    <property type="match status" value="1"/>
</dbReference>
<name>A0A4S3B2A1_9ENTE</name>
<dbReference type="GO" id="GO:0009228">
    <property type="term" value="P:thiamine biosynthetic process"/>
    <property type="evidence" value="ECO:0007669"/>
    <property type="project" value="InterPro"/>
</dbReference>
<dbReference type="RefSeq" id="WP_136137168.1">
    <property type="nucleotide sequence ID" value="NZ_SDGV01000017.1"/>
</dbReference>
<feature type="domain" description="SsuA/THI5-like" evidence="1">
    <location>
        <begin position="45"/>
        <end position="261"/>
    </location>
</feature>
<dbReference type="Proteomes" id="UP000310506">
    <property type="component" value="Unassembled WGS sequence"/>
</dbReference>
<dbReference type="AlphaFoldDB" id="A0A4S3B2A1"/>
<gene>
    <name evidence="2" type="ORF">ESZ54_08125</name>
</gene>
<dbReference type="InterPro" id="IPR015168">
    <property type="entry name" value="SsuA/THI5"/>
</dbReference>
<comment type="caution">
    <text evidence="2">The sequence shown here is derived from an EMBL/GenBank/DDBJ whole genome shotgun (WGS) entry which is preliminary data.</text>
</comment>
<proteinExistence type="predicted"/>